<dbReference type="Pfam" id="PF25917">
    <property type="entry name" value="BSH_RND"/>
    <property type="match status" value="1"/>
</dbReference>
<dbReference type="Proteomes" id="UP000305887">
    <property type="component" value="Unassembled WGS sequence"/>
</dbReference>
<organism evidence="3 4">
    <name type="scientific">Rubellimicrobium rubrum</name>
    <dbReference type="NCBI Taxonomy" id="2585369"/>
    <lineage>
        <taxon>Bacteria</taxon>
        <taxon>Pseudomonadati</taxon>
        <taxon>Pseudomonadota</taxon>
        <taxon>Alphaproteobacteria</taxon>
        <taxon>Rhodobacterales</taxon>
        <taxon>Roseobacteraceae</taxon>
        <taxon>Rubellimicrobium</taxon>
    </lineage>
</organism>
<accession>A0A5C4MWC4</accession>
<dbReference type="PANTHER" id="PTHR30386:SF24">
    <property type="entry name" value="MULTIDRUG RESISTANCE EFFLUX PUMP"/>
    <property type="match status" value="1"/>
</dbReference>
<dbReference type="GO" id="GO:0055085">
    <property type="term" value="P:transmembrane transport"/>
    <property type="evidence" value="ECO:0007669"/>
    <property type="project" value="InterPro"/>
</dbReference>
<dbReference type="PANTHER" id="PTHR30386">
    <property type="entry name" value="MEMBRANE FUSION SUBUNIT OF EMRAB-TOLC MULTIDRUG EFFLUX PUMP"/>
    <property type="match status" value="1"/>
</dbReference>
<gene>
    <name evidence="3" type="ORF">FHG66_07905</name>
</gene>
<feature type="domain" description="Multidrug resistance protein MdtA-like barrel-sandwich hybrid" evidence="2">
    <location>
        <begin position="92"/>
        <end position="285"/>
    </location>
</feature>
<sequence>MSRHERIGQAVKLATNVASDAASATGEGPVPDIPQSQVSADARAPGRKALAFGLVGLAVLAGAGWKGHDYWTEGRFLIETEDAYVQADITLVSSRVQGYVAQVLVNANERVNAGDVLVRLDDGDYRIALETARSRVATGGDTLVRIDAQIEAARAAVVQAEAVRDAAEAQLRTATTNSERIRRLADQGVAPQAQLDEASEVLDTATAGVAQARAAVTSAEAQVDVLVAQRAEAEGARRELQLAVEQAQRNLDLTVLRAPAAGTVANLTLEVGDLVTSGSRLAALVPDDGLYIEANYKETQMPGIVPGETVHVTFDALPDQEFEGIVASTSPATGSVFSLLPADNATGNFTKVVQRVPVRIDLPAEALATGQLRAGLSAIVAVDRRTAPDGVLTARSTSE</sequence>
<dbReference type="Gene3D" id="2.40.30.170">
    <property type="match status" value="1"/>
</dbReference>
<evidence type="ECO:0000313" key="4">
    <source>
        <dbReference type="Proteomes" id="UP000305887"/>
    </source>
</evidence>
<keyword evidence="1" id="KW-0175">Coiled coil</keyword>
<dbReference type="EMBL" id="VDFU01000007">
    <property type="protein sequence ID" value="TNC50416.1"/>
    <property type="molecule type" value="Genomic_DNA"/>
</dbReference>
<dbReference type="InterPro" id="IPR058625">
    <property type="entry name" value="MdtA-like_BSH"/>
</dbReference>
<feature type="coiled-coil region" evidence="1">
    <location>
        <begin position="150"/>
        <end position="177"/>
    </location>
</feature>
<name>A0A5C4MWC4_9RHOB</name>
<evidence type="ECO:0000256" key="1">
    <source>
        <dbReference type="SAM" id="Coils"/>
    </source>
</evidence>
<dbReference type="Gene3D" id="1.10.287.470">
    <property type="entry name" value="Helix hairpin bin"/>
    <property type="match status" value="1"/>
</dbReference>
<protein>
    <submittedName>
        <fullName evidence="3">HlyD family secretion protein</fullName>
    </submittedName>
</protein>
<dbReference type="AlphaFoldDB" id="A0A5C4MWC4"/>
<dbReference type="Gene3D" id="2.40.50.100">
    <property type="match status" value="1"/>
</dbReference>
<keyword evidence="4" id="KW-1185">Reference proteome</keyword>
<proteinExistence type="predicted"/>
<dbReference type="InterPro" id="IPR050739">
    <property type="entry name" value="MFP"/>
</dbReference>
<comment type="caution">
    <text evidence="3">The sequence shown here is derived from an EMBL/GenBank/DDBJ whole genome shotgun (WGS) entry which is preliminary data.</text>
</comment>
<dbReference type="SUPFAM" id="SSF111369">
    <property type="entry name" value="HlyD-like secretion proteins"/>
    <property type="match status" value="2"/>
</dbReference>
<dbReference type="OrthoDB" id="9811754at2"/>
<dbReference type="RefSeq" id="WP_139076212.1">
    <property type="nucleotide sequence ID" value="NZ_VDFU01000007.1"/>
</dbReference>
<evidence type="ECO:0000259" key="2">
    <source>
        <dbReference type="Pfam" id="PF25917"/>
    </source>
</evidence>
<evidence type="ECO:0000313" key="3">
    <source>
        <dbReference type="EMBL" id="TNC50416.1"/>
    </source>
</evidence>
<reference evidence="3 4" key="1">
    <citation type="submission" date="2019-06" db="EMBL/GenBank/DDBJ databases">
        <title>YIM 131921 draft genome.</title>
        <authorList>
            <person name="Jiang L."/>
        </authorList>
    </citation>
    <scope>NUCLEOTIDE SEQUENCE [LARGE SCALE GENOMIC DNA]</scope>
    <source>
        <strain evidence="3 4">YIM 131921</strain>
    </source>
</reference>